<dbReference type="RefSeq" id="WP_090702805.1">
    <property type="nucleotide sequence ID" value="NZ_FNHH01000007.1"/>
</dbReference>
<evidence type="ECO:0000256" key="4">
    <source>
        <dbReference type="SAM" id="Phobius"/>
    </source>
</evidence>
<dbReference type="SUPFAM" id="SSF69593">
    <property type="entry name" value="Glycerol-3-phosphate (1)-acyltransferase"/>
    <property type="match status" value="1"/>
</dbReference>
<keyword evidence="7" id="KW-1185">Reference proteome</keyword>
<keyword evidence="4" id="KW-0472">Membrane</keyword>
<keyword evidence="4" id="KW-1133">Transmembrane helix</keyword>
<keyword evidence="4" id="KW-0812">Transmembrane</keyword>
<dbReference type="STRING" id="990371.SAMN05421813_107149"/>
<dbReference type="SMART" id="SM00563">
    <property type="entry name" value="PlsC"/>
    <property type="match status" value="1"/>
</dbReference>
<evidence type="ECO:0000313" key="6">
    <source>
        <dbReference type="EMBL" id="SDM19595.1"/>
    </source>
</evidence>
<dbReference type="PANTHER" id="PTHR10434">
    <property type="entry name" value="1-ACYL-SN-GLYCEROL-3-PHOSPHATE ACYLTRANSFERASE"/>
    <property type="match status" value="1"/>
</dbReference>
<proteinExistence type="predicted"/>
<feature type="transmembrane region" description="Helical" evidence="4">
    <location>
        <begin position="12"/>
        <end position="35"/>
    </location>
</feature>
<keyword evidence="3 6" id="KW-0012">Acyltransferase</keyword>
<evidence type="ECO:0000256" key="2">
    <source>
        <dbReference type="ARBA" id="ARBA00022679"/>
    </source>
</evidence>
<comment type="pathway">
    <text evidence="1">Lipid metabolism.</text>
</comment>
<evidence type="ECO:0000259" key="5">
    <source>
        <dbReference type="SMART" id="SM00563"/>
    </source>
</evidence>
<dbReference type="Pfam" id="PF01553">
    <property type="entry name" value="Acyltransferase"/>
    <property type="match status" value="1"/>
</dbReference>
<reference evidence="7" key="1">
    <citation type="submission" date="2016-10" db="EMBL/GenBank/DDBJ databases">
        <authorList>
            <person name="Varghese N."/>
            <person name="Submissions S."/>
        </authorList>
    </citation>
    <scope>NUCLEOTIDE SEQUENCE [LARGE SCALE GENOMIC DNA]</scope>
    <source>
        <strain evidence="7">DSM 24536</strain>
    </source>
</reference>
<sequence length="249" mass="28358">MIRILKRGLAVLFLTYSLLVFISAMILVFPFILISSVLFKHKQAQDILFLFLKLWAWIFSILCFFPVRTRGYKYQNPKKAYIYVCNHNSYLDAIAVVIGISGSVKPLGKIEMVKTPLFGMIYRRVVVLIDRKNKESRARSVEELKIDLSRGQSILIFPEGTMNKTEADLADFYDGAFRLAIETQTDIVPMVILKARKLLPRANPISVRPGVITCVFDEPVEVAGLEAKDLEDLKAKVRKRMGDLMKNPV</sequence>
<feature type="transmembrane region" description="Helical" evidence="4">
    <location>
        <begin position="47"/>
        <end position="67"/>
    </location>
</feature>
<dbReference type="GO" id="GO:0003841">
    <property type="term" value="F:1-acylglycerol-3-phosphate O-acyltransferase activity"/>
    <property type="evidence" value="ECO:0007669"/>
    <property type="project" value="TreeGrafter"/>
</dbReference>
<keyword evidence="2 6" id="KW-0808">Transferase</keyword>
<dbReference type="CDD" id="cd07989">
    <property type="entry name" value="LPLAT_AGPAT-like"/>
    <property type="match status" value="1"/>
</dbReference>
<gene>
    <name evidence="6" type="ORF">SAMN05421813_107149</name>
</gene>
<evidence type="ECO:0000313" key="7">
    <source>
        <dbReference type="Proteomes" id="UP000199226"/>
    </source>
</evidence>
<evidence type="ECO:0000256" key="3">
    <source>
        <dbReference type="ARBA" id="ARBA00023315"/>
    </source>
</evidence>
<dbReference type="InterPro" id="IPR002123">
    <property type="entry name" value="Plipid/glycerol_acylTrfase"/>
</dbReference>
<evidence type="ECO:0000256" key="1">
    <source>
        <dbReference type="ARBA" id="ARBA00005189"/>
    </source>
</evidence>
<dbReference type="PANTHER" id="PTHR10434:SF11">
    <property type="entry name" value="1-ACYL-SN-GLYCEROL-3-PHOSPHATE ACYLTRANSFERASE"/>
    <property type="match status" value="1"/>
</dbReference>
<organism evidence="6 7">
    <name type="scientific">Daejeonella rubra</name>
    <dbReference type="NCBI Taxonomy" id="990371"/>
    <lineage>
        <taxon>Bacteria</taxon>
        <taxon>Pseudomonadati</taxon>
        <taxon>Bacteroidota</taxon>
        <taxon>Sphingobacteriia</taxon>
        <taxon>Sphingobacteriales</taxon>
        <taxon>Sphingobacteriaceae</taxon>
        <taxon>Daejeonella</taxon>
    </lineage>
</organism>
<feature type="domain" description="Phospholipid/glycerol acyltransferase" evidence="5">
    <location>
        <begin position="81"/>
        <end position="195"/>
    </location>
</feature>
<dbReference type="Proteomes" id="UP000199226">
    <property type="component" value="Unassembled WGS sequence"/>
</dbReference>
<dbReference type="EMBL" id="FNHH01000007">
    <property type="protein sequence ID" value="SDM19595.1"/>
    <property type="molecule type" value="Genomic_DNA"/>
</dbReference>
<dbReference type="AlphaFoldDB" id="A0A1G9RB18"/>
<dbReference type="OrthoDB" id="9803035at2"/>
<dbReference type="GO" id="GO:0006654">
    <property type="term" value="P:phosphatidic acid biosynthetic process"/>
    <property type="evidence" value="ECO:0007669"/>
    <property type="project" value="TreeGrafter"/>
</dbReference>
<name>A0A1G9RB18_9SPHI</name>
<protein>
    <submittedName>
        <fullName evidence="6">1-acyl-sn-glycerol-3-phosphate acyltransferase</fullName>
    </submittedName>
</protein>
<accession>A0A1G9RB18</accession>